<feature type="domain" description="Bacterial Pleckstrin homology" evidence="1">
    <location>
        <begin position="8"/>
        <end position="112"/>
    </location>
</feature>
<proteinExistence type="predicted"/>
<sequence>MNFFKGDNKSKHHDQVQEFLFEGEELHSTYGLMVDFVALTSHRVLFVDRSIMSKSRSVVVTIPFSKIEEIAIEKTGFLSFSNTIEIATKSGNHQLQFTKGSDVMGFYKELSQRICA</sequence>
<keyword evidence="3" id="KW-1185">Reference proteome</keyword>
<dbReference type="KEGG" id="psua:FLK61_24850"/>
<dbReference type="Proteomes" id="UP000318138">
    <property type="component" value="Chromosome"/>
</dbReference>
<evidence type="ECO:0000313" key="3">
    <source>
        <dbReference type="Proteomes" id="UP000318138"/>
    </source>
</evidence>
<dbReference type="Gene3D" id="2.30.29.50">
    <property type="entry name" value="Bacterial Pleckstrin homology domain"/>
    <property type="match status" value="1"/>
</dbReference>
<dbReference type="EMBL" id="CP041372">
    <property type="protein sequence ID" value="QKS70006.1"/>
    <property type="molecule type" value="Genomic_DNA"/>
</dbReference>
<evidence type="ECO:0000313" key="2">
    <source>
        <dbReference type="EMBL" id="QKS70006.1"/>
    </source>
</evidence>
<gene>
    <name evidence="2" type="ORF">FLK61_24850</name>
</gene>
<organism evidence="2 3">
    <name type="scientific">Paenalkalicoccus suaedae</name>
    <dbReference type="NCBI Taxonomy" id="2592382"/>
    <lineage>
        <taxon>Bacteria</taxon>
        <taxon>Bacillati</taxon>
        <taxon>Bacillota</taxon>
        <taxon>Bacilli</taxon>
        <taxon>Bacillales</taxon>
        <taxon>Bacillaceae</taxon>
        <taxon>Paenalkalicoccus</taxon>
    </lineage>
</organism>
<dbReference type="Pfam" id="PF08000">
    <property type="entry name" value="bPH_1"/>
    <property type="match status" value="1"/>
</dbReference>
<dbReference type="InterPro" id="IPR012544">
    <property type="entry name" value="PHb"/>
</dbReference>
<dbReference type="RefSeq" id="WP_176008050.1">
    <property type="nucleotide sequence ID" value="NZ_CP041372.2"/>
</dbReference>
<protein>
    <submittedName>
        <fullName evidence="2">PH domain-containing protein</fullName>
    </submittedName>
</protein>
<accession>A0A859FCR0</accession>
<evidence type="ECO:0000259" key="1">
    <source>
        <dbReference type="Pfam" id="PF08000"/>
    </source>
</evidence>
<dbReference type="AlphaFoldDB" id="A0A859FCR0"/>
<name>A0A859FCR0_9BACI</name>
<dbReference type="SUPFAM" id="SSF50729">
    <property type="entry name" value="PH domain-like"/>
    <property type="match status" value="1"/>
</dbReference>
<reference evidence="3" key="1">
    <citation type="submission" date="2019-07" db="EMBL/GenBank/DDBJ databases">
        <title>Bacillus alkalisoli sp. nov. isolated from saline soil.</title>
        <authorList>
            <person name="Sun J.-Q."/>
            <person name="Xu L."/>
        </authorList>
    </citation>
    <scope>NUCLEOTIDE SEQUENCE [LARGE SCALE GENOMIC DNA]</scope>
    <source>
        <strain evidence="3">M4U3P1</strain>
    </source>
</reference>
<dbReference type="InterPro" id="IPR037063">
    <property type="entry name" value="PHb_sf"/>
</dbReference>